<dbReference type="GO" id="GO:0016765">
    <property type="term" value="F:transferase activity, transferring alkyl or aryl (other than methyl) groups"/>
    <property type="evidence" value="ECO:0007669"/>
    <property type="project" value="UniProtKB-ARBA"/>
</dbReference>
<dbReference type="InterPro" id="IPR001926">
    <property type="entry name" value="TrpB-like_PALP"/>
</dbReference>
<evidence type="ECO:0000313" key="9">
    <source>
        <dbReference type="EMBL" id="RBP17605.1"/>
    </source>
</evidence>
<evidence type="ECO:0000259" key="8">
    <source>
        <dbReference type="PROSITE" id="PS51371"/>
    </source>
</evidence>
<dbReference type="Pfam" id="PF00291">
    <property type="entry name" value="PALP"/>
    <property type="match status" value="1"/>
</dbReference>
<dbReference type="Pfam" id="PF00571">
    <property type="entry name" value="CBS"/>
    <property type="match status" value="2"/>
</dbReference>
<dbReference type="RefSeq" id="WP_113887562.1">
    <property type="nucleotide sequence ID" value="NZ_QNRK01000002.1"/>
</dbReference>
<dbReference type="AlphaFoldDB" id="A0A366FV35"/>
<evidence type="ECO:0000256" key="3">
    <source>
        <dbReference type="ARBA" id="ARBA00022898"/>
    </source>
</evidence>
<dbReference type="OrthoDB" id="9805733at2"/>
<dbReference type="Gene3D" id="3.10.580.10">
    <property type="entry name" value="CBS-domain"/>
    <property type="match status" value="1"/>
</dbReference>
<keyword evidence="7" id="KW-0129">CBS domain</keyword>
<sequence>MNVAFRPSRGGSAAPKPSKGLLPLIGNTPLVELTKIAAGPCRLFLKLEGGNPGGSIKDRPALAMIEAAEREGKLAPGGTIVEATAGNTGLGLALVAAAKGYKLVLVIPDKMSREKIFHLKAMGADVVLTRSDVGKGHPDYYQDKAAHIAAMIPGAVFINQFGNPANPLAHERGTGPEILEQLDGDVDAVVCGVGSGGTLTGLSRFFAEASPSTEIVLADPVGSILADVVAGKTPGEAGSWLVEGIGEDFVPEIADLSRVGRAYAIDDAEAFAAARALLKAEGALVGSSTGTALAAALKYCREQTAPKRVVVISADSGAKYLSKMFNDFWMADQGFLWKPRRGDLGDLISRRHDEGAAVTVGPDDRLSVAYARMKLYDVSQLPVLDGDRVVGIVDESDLLLAVLANPDRFEVPVRSAMSSGIETIPVGAQLDDLLRVFDKGYVAVVIEGERFLGLITRIDLLNHLRRQVD</sequence>
<dbReference type="SUPFAM" id="SSF53686">
    <property type="entry name" value="Tryptophan synthase beta subunit-like PLP-dependent enzymes"/>
    <property type="match status" value="1"/>
</dbReference>
<dbReference type="SUPFAM" id="SSF54631">
    <property type="entry name" value="CBS-domain pair"/>
    <property type="match status" value="1"/>
</dbReference>
<keyword evidence="10" id="KW-1185">Reference proteome</keyword>
<dbReference type="InterPro" id="IPR036052">
    <property type="entry name" value="TrpB-like_PALP_sf"/>
</dbReference>
<dbReference type="GO" id="GO:0006535">
    <property type="term" value="P:cysteine biosynthetic process from serine"/>
    <property type="evidence" value="ECO:0007669"/>
    <property type="project" value="InterPro"/>
</dbReference>
<proteinExistence type="inferred from homology"/>
<protein>
    <recommendedName>
        <fullName evidence="4">Cysteine synthase B</fullName>
    </recommendedName>
    <alternativeName>
        <fullName evidence="5">O-acetylserine (thiol)-lyase B</fullName>
    </alternativeName>
    <alternativeName>
        <fullName evidence="6">O-acetylserine sulfhydrylase B</fullName>
    </alternativeName>
</protein>
<dbReference type="SMART" id="SM00116">
    <property type="entry name" value="CBS"/>
    <property type="match status" value="2"/>
</dbReference>
<dbReference type="EMBL" id="QNRK01000002">
    <property type="protein sequence ID" value="RBP17605.1"/>
    <property type="molecule type" value="Genomic_DNA"/>
</dbReference>
<evidence type="ECO:0000256" key="1">
    <source>
        <dbReference type="ARBA" id="ARBA00001933"/>
    </source>
</evidence>
<dbReference type="PANTHER" id="PTHR10314">
    <property type="entry name" value="CYSTATHIONINE BETA-SYNTHASE"/>
    <property type="match status" value="1"/>
</dbReference>
<dbReference type="FunFam" id="3.40.50.1100:FF:000118">
    <property type="entry name" value="Related to CYS4-cystathionine beta-synthase"/>
    <property type="match status" value="1"/>
</dbReference>
<dbReference type="CDD" id="cd04608">
    <property type="entry name" value="CBS_pair_CBS"/>
    <property type="match status" value="1"/>
</dbReference>
<dbReference type="InterPro" id="IPR000644">
    <property type="entry name" value="CBS_dom"/>
</dbReference>
<evidence type="ECO:0000256" key="7">
    <source>
        <dbReference type="PROSITE-ProRule" id="PRU00703"/>
    </source>
</evidence>
<evidence type="ECO:0000256" key="5">
    <source>
        <dbReference type="ARBA" id="ARBA00078257"/>
    </source>
</evidence>
<dbReference type="Proteomes" id="UP000253529">
    <property type="component" value="Unassembled WGS sequence"/>
</dbReference>
<evidence type="ECO:0000313" key="10">
    <source>
        <dbReference type="Proteomes" id="UP000253529"/>
    </source>
</evidence>
<feature type="domain" description="CBS" evidence="8">
    <location>
        <begin position="348"/>
        <end position="411"/>
    </location>
</feature>
<dbReference type="InterPro" id="IPR050214">
    <property type="entry name" value="Cys_Synth/Cystath_Beta-Synth"/>
</dbReference>
<accession>A0A366FV35</accession>
<comment type="caution">
    <text evidence="9">The sequence shown here is derived from an EMBL/GenBank/DDBJ whole genome shotgun (WGS) entry which is preliminary data.</text>
</comment>
<comment type="similarity">
    <text evidence="2">Belongs to the cysteine synthase/cystathionine beta-synthase family.</text>
</comment>
<dbReference type="CDD" id="cd01561">
    <property type="entry name" value="CBS_like"/>
    <property type="match status" value="1"/>
</dbReference>
<dbReference type="PROSITE" id="PS51371">
    <property type="entry name" value="CBS"/>
    <property type="match status" value="1"/>
</dbReference>
<dbReference type="InterPro" id="IPR046342">
    <property type="entry name" value="CBS_dom_sf"/>
</dbReference>
<evidence type="ECO:0000256" key="4">
    <source>
        <dbReference type="ARBA" id="ARBA00072081"/>
    </source>
</evidence>
<dbReference type="InterPro" id="IPR001216">
    <property type="entry name" value="P-phosphate_BS"/>
</dbReference>
<keyword evidence="3" id="KW-0663">Pyridoxal phosphate</keyword>
<gene>
    <name evidence="9" type="ORF">DFR50_10297</name>
</gene>
<comment type="cofactor">
    <cofactor evidence="1">
        <name>pyridoxal 5'-phosphate</name>
        <dbReference type="ChEBI" id="CHEBI:597326"/>
    </cofactor>
</comment>
<name>A0A366FV35_9HYPH</name>
<evidence type="ECO:0000256" key="6">
    <source>
        <dbReference type="ARBA" id="ARBA00079153"/>
    </source>
</evidence>
<evidence type="ECO:0000256" key="2">
    <source>
        <dbReference type="ARBA" id="ARBA00007103"/>
    </source>
</evidence>
<organism evidence="9 10">
    <name type="scientific">Roseiarcus fermentans</name>
    <dbReference type="NCBI Taxonomy" id="1473586"/>
    <lineage>
        <taxon>Bacteria</taxon>
        <taxon>Pseudomonadati</taxon>
        <taxon>Pseudomonadota</taxon>
        <taxon>Alphaproteobacteria</taxon>
        <taxon>Hyphomicrobiales</taxon>
        <taxon>Roseiarcaceae</taxon>
        <taxon>Roseiarcus</taxon>
    </lineage>
</organism>
<dbReference type="FunFam" id="3.40.50.1100:FF:000003">
    <property type="entry name" value="Cystathionine beta-synthase"/>
    <property type="match status" value="1"/>
</dbReference>
<reference evidence="9 10" key="1">
    <citation type="submission" date="2018-06" db="EMBL/GenBank/DDBJ databases">
        <title>Genomic Encyclopedia of Type Strains, Phase IV (KMG-IV): sequencing the most valuable type-strain genomes for metagenomic binning, comparative biology and taxonomic classification.</title>
        <authorList>
            <person name="Goeker M."/>
        </authorList>
    </citation>
    <scope>NUCLEOTIDE SEQUENCE [LARGE SCALE GENOMIC DNA]</scope>
    <source>
        <strain evidence="9 10">DSM 24875</strain>
    </source>
</reference>
<dbReference type="Gene3D" id="3.40.50.1100">
    <property type="match status" value="2"/>
</dbReference>
<dbReference type="InterPro" id="IPR046353">
    <property type="entry name" value="CBS_C"/>
</dbReference>
<dbReference type="PROSITE" id="PS00901">
    <property type="entry name" value="CYS_SYNTHASE"/>
    <property type="match status" value="1"/>
</dbReference>